<reference evidence="6" key="1">
    <citation type="submission" date="2016-11" db="EMBL/GenBank/DDBJ databases">
        <authorList>
            <person name="Varghese N."/>
            <person name="Submissions S."/>
        </authorList>
    </citation>
    <scope>NUCLEOTIDE SEQUENCE [LARGE SCALE GENOMIC DNA]</scope>
    <source>
        <strain evidence="6">DSM 2635</strain>
    </source>
</reference>
<dbReference type="STRING" id="1121321.SAMN04488530_102189"/>
<dbReference type="InterPro" id="IPR036390">
    <property type="entry name" value="WH_DNA-bd_sf"/>
</dbReference>
<dbReference type="EMBL" id="FQWX01000002">
    <property type="protein sequence ID" value="SHG49796.1"/>
    <property type="molecule type" value="Genomic_DNA"/>
</dbReference>
<dbReference type="GO" id="GO:0003677">
    <property type="term" value="F:DNA binding"/>
    <property type="evidence" value="ECO:0007669"/>
    <property type="project" value="UniProtKB-KW"/>
</dbReference>
<dbReference type="AlphaFoldDB" id="A0A1M5KAB6"/>
<dbReference type="InterPro" id="IPR036388">
    <property type="entry name" value="WH-like_DNA-bd_sf"/>
</dbReference>
<dbReference type="PANTHER" id="PTHR43132">
    <property type="entry name" value="ARSENICAL RESISTANCE OPERON REPRESSOR ARSR-RELATED"/>
    <property type="match status" value="1"/>
</dbReference>
<dbReference type="RefSeq" id="WP_073123684.1">
    <property type="nucleotide sequence ID" value="NZ_BAABCH010000028.1"/>
</dbReference>
<dbReference type="PROSITE" id="PS50987">
    <property type="entry name" value="HTH_ARSR_2"/>
    <property type="match status" value="1"/>
</dbReference>
<dbReference type="InterPro" id="IPR051011">
    <property type="entry name" value="Metal_resp_trans_reg"/>
</dbReference>
<dbReference type="SMART" id="SM00418">
    <property type="entry name" value="HTH_ARSR"/>
    <property type="match status" value="1"/>
</dbReference>
<dbReference type="PANTHER" id="PTHR43132:SF2">
    <property type="entry name" value="ARSENICAL RESISTANCE OPERON REPRESSOR ARSR-RELATED"/>
    <property type="match status" value="1"/>
</dbReference>
<keyword evidence="3" id="KW-0804">Transcription</keyword>
<protein>
    <submittedName>
        <fullName evidence="5">DNA-binding transcriptional regulator, ArsR family</fullName>
    </submittedName>
</protein>
<dbReference type="InterPro" id="IPR001845">
    <property type="entry name" value="HTH_ArsR_DNA-bd_dom"/>
</dbReference>
<dbReference type="GO" id="GO:0003700">
    <property type="term" value="F:DNA-binding transcription factor activity"/>
    <property type="evidence" value="ECO:0007669"/>
    <property type="project" value="InterPro"/>
</dbReference>
<dbReference type="Proteomes" id="UP000243255">
    <property type="component" value="Unassembled WGS sequence"/>
</dbReference>
<keyword evidence="1" id="KW-0805">Transcription regulation</keyword>
<feature type="domain" description="HTH arsR-type" evidence="4">
    <location>
        <begin position="3"/>
        <end position="97"/>
    </location>
</feature>
<proteinExistence type="predicted"/>
<keyword evidence="2 5" id="KW-0238">DNA-binding</keyword>
<dbReference type="NCBIfam" id="NF033788">
    <property type="entry name" value="HTH_metalloreg"/>
    <property type="match status" value="1"/>
</dbReference>
<dbReference type="Pfam" id="PF01022">
    <property type="entry name" value="HTH_5"/>
    <property type="match status" value="1"/>
</dbReference>
<dbReference type="OrthoDB" id="9798835at2"/>
<keyword evidence="6" id="KW-1185">Reference proteome</keyword>
<dbReference type="CDD" id="cd00090">
    <property type="entry name" value="HTH_ARSR"/>
    <property type="match status" value="1"/>
</dbReference>
<evidence type="ECO:0000313" key="5">
    <source>
        <dbReference type="EMBL" id="SHG49796.1"/>
    </source>
</evidence>
<evidence type="ECO:0000256" key="3">
    <source>
        <dbReference type="ARBA" id="ARBA00023163"/>
    </source>
</evidence>
<organism evidence="5 6">
    <name type="scientific">Asaccharospora irregularis DSM 2635</name>
    <dbReference type="NCBI Taxonomy" id="1121321"/>
    <lineage>
        <taxon>Bacteria</taxon>
        <taxon>Bacillati</taxon>
        <taxon>Bacillota</taxon>
        <taxon>Clostridia</taxon>
        <taxon>Peptostreptococcales</taxon>
        <taxon>Peptostreptococcaceae</taxon>
        <taxon>Asaccharospora</taxon>
    </lineage>
</organism>
<dbReference type="PRINTS" id="PR00778">
    <property type="entry name" value="HTHARSR"/>
</dbReference>
<evidence type="ECO:0000259" key="4">
    <source>
        <dbReference type="PROSITE" id="PS50987"/>
    </source>
</evidence>
<evidence type="ECO:0000256" key="2">
    <source>
        <dbReference type="ARBA" id="ARBA00023125"/>
    </source>
</evidence>
<dbReference type="Gene3D" id="1.10.10.10">
    <property type="entry name" value="Winged helix-like DNA-binding domain superfamily/Winged helix DNA-binding domain"/>
    <property type="match status" value="1"/>
</dbReference>
<accession>A0A1M5KAB6</accession>
<evidence type="ECO:0000256" key="1">
    <source>
        <dbReference type="ARBA" id="ARBA00023015"/>
    </source>
</evidence>
<name>A0A1M5KAB6_9FIRM</name>
<gene>
    <name evidence="5" type="ORF">SAMN04488530_102189</name>
</gene>
<dbReference type="SUPFAM" id="SSF46785">
    <property type="entry name" value="Winged helix' DNA-binding domain"/>
    <property type="match status" value="1"/>
</dbReference>
<sequence>MQINDEQIEVYTKFFHGLSNPTRYKIILSLIDGEKSVGELAEDTDCSQSLISMQLKCLKWCNFVKSSKEGKNIYYSISDERIITLIKLGQSIAEGNTSNICTCEILKEEKNYNGREDSK</sequence>
<dbReference type="InterPro" id="IPR011991">
    <property type="entry name" value="ArsR-like_HTH"/>
</dbReference>
<evidence type="ECO:0000313" key="6">
    <source>
        <dbReference type="Proteomes" id="UP000243255"/>
    </source>
</evidence>